<reference evidence="3 4" key="1">
    <citation type="journal article" date="2015" name="Genome Announc.">
        <title>Draft Genome Sequence and Gene Annotation of the Entomopathogenic Fungus Verticillium hemipterigenum.</title>
        <authorList>
            <person name="Horn F."/>
            <person name="Habel A."/>
            <person name="Scharf D.H."/>
            <person name="Dworschak J."/>
            <person name="Brakhage A.A."/>
            <person name="Guthke R."/>
            <person name="Hertweck C."/>
            <person name="Linde J."/>
        </authorList>
    </citation>
    <scope>NUCLEOTIDE SEQUENCE [LARGE SCALE GENOMIC DNA]</scope>
</reference>
<evidence type="ECO:0000259" key="1">
    <source>
        <dbReference type="Pfam" id="PF09830"/>
    </source>
</evidence>
<sequence>MAIKAPNKLPEIVKLAFAKARANGDLTYFSTQVADLRVGNIPFQLRFSLTLANKPKGPPPQAKNNEKPFDPFAYEPRPKLFIADVGPAHYLVLNKFAITPEHFIIATKDFAPQTHILEEGDLAAALECIRAYDGELFVFFNCGQHSGASQPHRHLQLLPISNMKDGLAPDSPWKLLASSDNIDGAPFSVFRESISTETTAAALHAAYLRLYREACLAVSNAKGWNMKEKEHETTGDAQISYNLAMTKDTLVVCPRLSDGGPIRVSRSEEAIGSLSLNGTLLAGTALVKSETEWNALKSDPSALEEILRTVGVPSQNQTTKL</sequence>
<evidence type="ECO:0000259" key="2">
    <source>
        <dbReference type="Pfam" id="PF19327"/>
    </source>
</evidence>
<evidence type="ECO:0000313" key="4">
    <source>
        <dbReference type="Proteomes" id="UP000039046"/>
    </source>
</evidence>
<name>A0A0A1T6Z0_9HYPO</name>
<dbReference type="GO" id="GO:0009117">
    <property type="term" value="P:nucleotide metabolic process"/>
    <property type="evidence" value="ECO:0007669"/>
    <property type="project" value="InterPro"/>
</dbReference>
<dbReference type="InterPro" id="IPR036265">
    <property type="entry name" value="HIT-like_sf"/>
</dbReference>
<dbReference type="InterPro" id="IPR019200">
    <property type="entry name" value="ATP_adenylylTrfase_C"/>
</dbReference>
<protein>
    <submittedName>
        <fullName evidence="3">Uncharacterized protein</fullName>
    </submittedName>
</protein>
<dbReference type="InterPro" id="IPR043171">
    <property type="entry name" value="Ap4A_phos1/2-like"/>
</dbReference>
<evidence type="ECO:0000313" key="3">
    <source>
        <dbReference type="EMBL" id="CEJ82037.1"/>
    </source>
</evidence>
<dbReference type="GO" id="GO:0005524">
    <property type="term" value="F:ATP binding"/>
    <property type="evidence" value="ECO:0007669"/>
    <property type="project" value="InterPro"/>
</dbReference>
<dbReference type="PANTHER" id="PTHR38420">
    <property type="entry name" value="AP-4-A PHOSPHORYLASE II"/>
    <property type="match status" value="1"/>
</dbReference>
<keyword evidence="4" id="KW-1185">Reference proteome</keyword>
<dbReference type="EMBL" id="CDHN01000001">
    <property type="protein sequence ID" value="CEJ82037.1"/>
    <property type="molecule type" value="Genomic_DNA"/>
</dbReference>
<dbReference type="AlphaFoldDB" id="A0A0A1T6Z0"/>
<proteinExistence type="predicted"/>
<dbReference type="PANTHER" id="PTHR38420:SF3">
    <property type="entry name" value="5',5'''-P-1,P-4-TETRAPHOSPHATE PHOSPHORYLASE 2"/>
    <property type="match status" value="1"/>
</dbReference>
<feature type="domain" description="Ap4A phosphorylase 1/2 N-terminal" evidence="2">
    <location>
        <begin position="5"/>
        <end position="165"/>
    </location>
</feature>
<dbReference type="HOGENOM" id="CLU_049915_2_1_1"/>
<dbReference type="OrthoDB" id="10267950at2759"/>
<dbReference type="Proteomes" id="UP000039046">
    <property type="component" value="Unassembled WGS sequence"/>
</dbReference>
<dbReference type="Gene3D" id="3.30.428.70">
    <property type="match status" value="1"/>
</dbReference>
<dbReference type="InterPro" id="IPR045759">
    <property type="entry name" value="Ap4A_phos1/2_N"/>
</dbReference>
<dbReference type="SUPFAM" id="SSF54197">
    <property type="entry name" value="HIT-like"/>
    <property type="match status" value="1"/>
</dbReference>
<dbReference type="STRING" id="1531966.A0A0A1T6Z0"/>
<accession>A0A0A1T6Z0</accession>
<gene>
    <name evidence="3" type="ORF">VHEMI02129</name>
</gene>
<dbReference type="GO" id="GO:0003877">
    <property type="term" value="F:ATP:ADP adenylyltransferase activity"/>
    <property type="evidence" value="ECO:0007669"/>
    <property type="project" value="InterPro"/>
</dbReference>
<dbReference type="InterPro" id="IPR009163">
    <property type="entry name" value="Ap4A_phos1/2"/>
</dbReference>
<dbReference type="Pfam" id="PF09830">
    <property type="entry name" value="ATP_transf"/>
    <property type="match status" value="1"/>
</dbReference>
<feature type="domain" description="ATP adenylyltransferase C-terminal" evidence="1">
    <location>
        <begin position="185"/>
        <end position="313"/>
    </location>
</feature>
<dbReference type="Pfam" id="PF19327">
    <property type="entry name" value="Ap4A_phos_N"/>
    <property type="match status" value="1"/>
</dbReference>
<organism evidence="3 4">
    <name type="scientific">[Torrubiella] hemipterigena</name>
    <dbReference type="NCBI Taxonomy" id="1531966"/>
    <lineage>
        <taxon>Eukaryota</taxon>
        <taxon>Fungi</taxon>
        <taxon>Dikarya</taxon>
        <taxon>Ascomycota</taxon>
        <taxon>Pezizomycotina</taxon>
        <taxon>Sordariomycetes</taxon>
        <taxon>Hypocreomycetidae</taxon>
        <taxon>Hypocreales</taxon>
        <taxon>Clavicipitaceae</taxon>
        <taxon>Clavicipitaceae incertae sedis</taxon>
        <taxon>'Torrubiella' clade</taxon>
    </lineage>
</organism>